<keyword evidence="2" id="KW-1133">Transmembrane helix</keyword>
<keyword evidence="2" id="KW-0472">Membrane</keyword>
<feature type="compositionally biased region" description="Low complexity" evidence="1">
    <location>
        <begin position="192"/>
        <end position="204"/>
    </location>
</feature>
<feature type="transmembrane region" description="Helical" evidence="2">
    <location>
        <begin position="285"/>
        <end position="307"/>
    </location>
</feature>
<feature type="compositionally biased region" description="Basic and acidic residues" evidence="1">
    <location>
        <begin position="35"/>
        <end position="48"/>
    </location>
</feature>
<dbReference type="Proteomes" id="UP000728032">
    <property type="component" value="Unassembled WGS sequence"/>
</dbReference>
<feature type="compositionally biased region" description="Low complexity" evidence="1">
    <location>
        <begin position="271"/>
        <end position="280"/>
    </location>
</feature>
<protein>
    <submittedName>
        <fullName evidence="4">Uncharacterized protein</fullName>
    </submittedName>
</protein>
<keyword evidence="2" id="KW-0812">Transmembrane</keyword>
<feature type="compositionally biased region" description="Pro residues" evidence="1">
    <location>
        <begin position="248"/>
        <end position="270"/>
    </location>
</feature>
<evidence type="ECO:0000313" key="4">
    <source>
        <dbReference type="EMBL" id="CAD7655771.1"/>
    </source>
</evidence>
<keyword evidence="5" id="KW-1185">Reference proteome</keyword>
<feature type="signal peptide" evidence="3">
    <location>
        <begin position="1"/>
        <end position="16"/>
    </location>
</feature>
<evidence type="ECO:0000256" key="3">
    <source>
        <dbReference type="SAM" id="SignalP"/>
    </source>
</evidence>
<reference evidence="4" key="1">
    <citation type="submission" date="2020-11" db="EMBL/GenBank/DDBJ databases">
        <authorList>
            <person name="Tran Van P."/>
        </authorList>
    </citation>
    <scope>NUCLEOTIDE SEQUENCE</scope>
</reference>
<feature type="region of interest" description="Disordered" evidence="1">
    <location>
        <begin position="167"/>
        <end position="282"/>
    </location>
</feature>
<evidence type="ECO:0000256" key="1">
    <source>
        <dbReference type="SAM" id="MobiDB-lite"/>
    </source>
</evidence>
<keyword evidence="3" id="KW-0732">Signal</keyword>
<name>A0A7R9QRF6_9ACAR</name>
<dbReference type="OrthoDB" id="6516906at2759"/>
<gene>
    <name evidence="4" type="ORF">ONB1V03_LOCUS12414</name>
</gene>
<sequence>MYLLIAFLLISPQILTIDGKVGSSADSRGGPPAVDSKDESGIGDKDETPGADEGDNGGSTIDYEAIFSALDVISSAPMDVMGTPQRIGDLEFDVEVDEQIPRKGQKAPEVDVEGDGQKAPEVDVEGDKNNPMGGDGRVLTDVSVDLVSKSAKRIGDIELDMNVMNAKTRHSHHQNPDESGNEEDVALQQTQGAPDATPDPGANPDNPPPGEADLPPGASEDPVNPGNDTGGDNGGPPTNPNDTITVEPSPPEAPTPGTLPPGAPPVPPPTSTKSPQTKPSGGKSMAFIIIIVIVVIICVGGVVMYFMSAADKSQSARKPSEENRIGGEGKDAKADSKEKLDPKADTKEASTDKPPSDEGKDAKKESDTAGADTKA</sequence>
<feature type="compositionally biased region" description="Basic and acidic residues" evidence="1">
    <location>
        <begin position="318"/>
        <end position="375"/>
    </location>
</feature>
<evidence type="ECO:0000256" key="2">
    <source>
        <dbReference type="SAM" id="Phobius"/>
    </source>
</evidence>
<accession>A0A7R9QRF6</accession>
<feature type="compositionally biased region" description="Basic and acidic residues" evidence="1">
    <location>
        <begin position="115"/>
        <end position="128"/>
    </location>
</feature>
<feature type="region of interest" description="Disordered" evidence="1">
    <location>
        <begin position="101"/>
        <end position="137"/>
    </location>
</feature>
<organism evidence="4">
    <name type="scientific">Oppiella nova</name>
    <dbReference type="NCBI Taxonomy" id="334625"/>
    <lineage>
        <taxon>Eukaryota</taxon>
        <taxon>Metazoa</taxon>
        <taxon>Ecdysozoa</taxon>
        <taxon>Arthropoda</taxon>
        <taxon>Chelicerata</taxon>
        <taxon>Arachnida</taxon>
        <taxon>Acari</taxon>
        <taxon>Acariformes</taxon>
        <taxon>Sarcoptiformes</taxon>
        <taxon>Oribatida</taxon>
        <taxon>Brachypylina</taxon>
        <taxon>Oppioidea</taxon>
        <taxon>Oppiidae</taxon>
        <taxon>Oppiella</taxon>
    </lineage>
</organism>
<evidence type="ECO:0000313" key="5">
    <source>
        <dbReference type="Proteomes" id="UP000728032"/>
    </source>
</evidence>
<dbReference type="EMBL" id="CAJPVJ010010018">
    <property type="protein sequence ID" value="CAG2172958.1"/>
    <property type="molecule type" value="Genomic_DNA"/>
</dbReference>
<feature type="chain" id="PRO_5036211914" evidence="3">
    <location>
        <begin position="17"/>
        <end position="375"/>
    </location>
</feature>
<feature type="region of interest" description="Disordered" evidence="1">
    <location>
        <begin position="22"/>
        <end position="60"/>
    </location>
</feature>
<proteinExistence type="predicted"/>
<dbReference type="EMBL" id="OC924843">
    <property type="protein sequence ID" value="CAD7655771.1"/>
    <property type="molecule type" value="Genomic_DNA"/>
</dbReference>
<dbReference type="AlphaFoldDB" id="A0A7R9QRF6"/>
<feature type="region of interest" description="Disordered" evidence="1">
    <location>
        <begin position="311"/>
        <end position="375"/>
    </location>
</feature>